<comment type="caution">
    <text evidence="1">The sequence shown here is derived from an EMBL/GenBank/DDBJ whole genome shotgun (WGS) entry which is preliminary data.</text>
</comment>
<gene>
    <name evidence="1" type="ORF">AVEN_13855_1</name>
</gene>
<proteinExistence type="predicted"/>
<reference evidence="1 2" key="1">
    <citation type="journal article" date="2019" name="Sci. Rep.">
        <title>Orb-weaving spider Araneus ventricosus genome elucidates the spidroin gene catalogue.</title>
        <authorList>
            <person name="Kono N."/>
            <person name="Nakamura H."/>
            <person name="Ohtoshi R."/>
            <person name="Moran D.A.P."/>
            <person name="Shinohara A."/>
            <person name="Yoshida Y."/>
            <person name="Fujiwara M."/>
            <person name="Mori M."/>
            <person name="Tomita M."/>
            <person name="Arakawa K."/>
        </authorList>
    </citation>
    <scope>NUCLEOTIDE SEQUENCE [LARGE SCALE GENOMIC DNA]</scope>
</reference>
<protein>
    <submittedName>
        <fullName evidence="1">Uncharacterized protein</fullName>
    </submittedName>
</protein>
<dbReference type="AlphaFoldDB" id="A0A4Y2TG52"/>
<dbReference type="Proteomes" id="UP000499080">
    <property type="component" value="Unassembled WGS sequence"/>
</dbReference>
<dbReference type="EMBL" id="BGPR01028061">
    <property type="protein sequence ID" value="GBN98980.1"/>
    <property type="molecule type" value="Genomic_DNA"/>
</dbReference>
<keyword evidence="2" id="KW-1185">Reference proteome</keyword>
<name>A0A4Y2TG52_ARAVE</name>
<evidence type="ECO:0000313" key="2">
    <source>
        <dbReference type="Proteomes" id="UP000499080"/>
    </source>
</evidence>
<sequence>MLHWSLGFGFRGTGCLHAHNFFEALSPQHLKVLDFSQSSRTQVFQHSSPGLLQNSSYAGFPVISPGLLQIYSLKLVTHRVGIPPLPPNMCCKVFAQ</sequence>
<organism evidence="1 2">
    <name type="scientific">Araneus ventricosus</name>
    <name type="common">Orbweaver spider</name>
    <name type="synonym">Epeira ventricosa</name>
    <dbReference type="NCBI Taxonomy" id="182803"/>
    <lineage>
        <taxon>Eukaryota</taxon>
        <taxon>Metazoa</taxon>
        <taxon>Ecdysozoa</taxon>
        <taxon>Arthropoda</taxon>
        <taxon>Chelicerata</taxon>
        <taxon>Arachnida</taxon>
        <taxon>Araneae</taxon>
        <taxon>Araneomorphae</taxon>
        <taxon>Entelegynae</taxon>
        <taxon>Araneoidea</taxon>
        <taxon>Araneidae</taxon>
        <taxon>Araneus</taxon>
    </lineage>
</organism>
<accession>A0A4Y2TG52</accession>
<evidence type="ECO:0000313" key="1">
    <source>
        <dbReference type="EMBL" id="GBN98980.1"/>
    </source>
</evidence>